<dbReference type="PaxDb" id="121845-A0A3Q0J8G6"/>
<dbReference type="CTD" id="33865"/>
<organism evidence="3 4">
    <name type="scientific">Diaphorina citri</name>
    <name type="common">Asian citrus psyllid</name>
    <dbReference type="NCBI Taxonomy" id="121845"/>
    <lineage>
        <taxon>Eukaryota</taxon>
        <taxon>Metazoa</taxon>
        <taxon>Ecdysozoa</taxon>
        <taxon>Arthropoda</taxon>
        <taxon>Hexapoda</taxon>
        <taxon>Insecta</taxon>
        <taxon>Pterygota</taxon>
        <taxon>Neoptera</taxon>
        <taxon>Paraneoptera</taxon>
        <taxon>Hemiptera</taxon>
        <taxon>Sternorrhyncha</taxon>
        <taxon>Psylloidea</taxon>
        <taxon>Psyllidae</taxon>
        <taxon>Diaphorininae</taxon>
        <taxon>Diaphorina</taxon>
    </lineage>
</organism>
<evidence type="ECO:0000313" key="4">
    <source>
        <dbReference type="RefSeq" id="XP_026684767.1"/>
    </source>
</evidence>
<dbReference type="GO" id="GO:0030576">
    <property type="term" value="P:Cajal body organization"/>
    <property type="evidence" value="ECO:0007669"/>
    <property type="project" value="TreeGrafter"/>
</dbReference>
<dbReference type="Pfam" id="PF00400">
    <property type="entry name" value="WD40"/>
    <property type="match status" value="1"/>
</dbReference>
<dbReference type="GO" id="GO:0003723">
    <property type="term" value="F:RNA binding"/>
    <property type="evidence" value="ECO:0007669"/>
    <property type="project" value="TreeGrafter"/>
</dbReference>
<gene>
    <name evidence="4" type="primary">LOC103516643</name>
</gene>
<protein>
    <recommendedName>
        <fullName evidence="2">WD repeat-containing protein 79</fullName>
    </recommendedName>
</protein>
<dbReference type="AlphaFoldDB" id="A0A3Q0J8G6"/>
<comment type="similarity">
    <text evidence="1">Belongs to the TCAB1 family.</text>
</comment>
<dbReference type="Proteomes" id="UP000079169">
    <property type="component" value="Unplaced"/>
</dbReference>
<dbReference type="PANTHER" id="PTHR13211">
    <property type="entry name" value="TELOMERASE CAJAL BODY PROTEIN 1"/>
    <property type="match status" value="1"/>
</dbReference>
<dbReference type="Gene3D" id="2.130.10.10">
    <property type="entry name" value="YVTN repeat-like/Quinoprotein amine dehydrogenase"/>
    <property type="match status" value="2"/>
</dbReference>
<dbReference type="GO" id="GO:0015030">
    <property type="term" value="C:Cajal body"/>
    <property type="evidence" value="ECO:0007669"/>
    <property type="project" value="TreeGrafter"/>
</dbReference>
<dbReference type="PANTHER" id="PTHR13211:SF0">
    <property type="entry name" value="TELOMERASE CAJAL BODY PROTEIN 1"/>
    <property type="match status" value="1"/>
</dbReference>
<dbReference type="STRING" id="121845.A0A3Q0J8G6"/>
<dbReference type="InterPro" id="IPR001680">
    <property type="entry name" value="WD40_rpt"/>
</dbReference>
<evidence type="ECO:0000313" key="3">
    <source>
        <dbReference type="Proteomes" id="UP000079169"/>
    </source>
</evidence>
<name>A0A3Q0J8G6_DIACI</name>
<dbReference type="SMART" id="SM00320">
    <property type="entry name" value="WD40"/>
    <property type="match status" value="5"/>
</dbReference>
<proteinExistence type="inferred from homology"/>
<dbReference type="SUPFAM" id="SSF50978">
    <property type="entry name" value="WD40 repeat-like"/>
    <property type="match status" value="1"/>
</dbReference>
<accession>A0A3Q0J8G6</accession>
<dbReference type="InterPro" id="IPR015943">
    <property type="entry name" value="WD40/YVTN_repeat-like_dom_sf"/>
</dbReference>
<evidence type="ECO:0000256" key="2">
    <source>
        <dbReference type="ARBA" id="ARBA00041558"/>
    </source>
</evidence>
<dbReference type="RefSeq" id="XP_026684767.1">
    <property type="nucleotide sequence ID" value="XM_026828966.1"/>
</dbReference>
<reference evidence="4" key="1">
    <citation type="submission" date="2025-08" db="UniProtKB">
        <authorList>
            <consortium name="RefSeq"/>
        </authorList>
    </citation>
    <scope>IDENTIFICATION</scope>
</reference>
<dbReference type="InterPro" id="IPR051150">
    <property type="entry name" value="SWT21/TCAB1_mRNA_Telomere"/>
</dbReference>
<sequence>MDIEEDVDELEIYKPIEICSLLDEPNGKNNQTDENFFRGCKWAPDGTCLLTNSNDNHLRTFDLPSELHCKSVWRPSNQRPKLNYTLKIKEGGIIYDYVWYPKTSSIDGFTSYFLCSSMYAPIHLWDSVGGEIKATYRPYNQVDEVTHAYSLAFSLDGNKIYAGFLSEVKIFSTDRPGRECVSRNLKPWFRKNIVSAIAINPVHPDICALGTYSKIIGLFSDSDGRPLFFLKGHNGGITHLEFSSNGILLFSGARKDCEIICWDLRNPGCILHTFPRQVSTNQRVYFDLTSCSNYLLSGNTNGDLSIWNVNTSNLPSSPYEESVQEPLYKFSAHQDCTNGVSVHPFYPILGTTSGQRHVSLTDQEEIQQSVDGIEENGYCRKL</sequence>
<keyword evidence="3" id="KW-1185">Reference proteome</keyword>
<evidence type="ECO:0000256" key="1">
    <source>
        <dbReference type="ARBA" id="ARBA00038279"/>
    </source>
</evidence>
<dbReference type="InterPro" id="IPR036322">
    <property type="entry name" value="WD40_repeat_dom_sf"/>
</dbReference>
<dbReference type="GeneID" id="103516643"/>